<feature type="compositionally biased region" description="Basic and acidic residues" evidence="9">
    <location>
        <begin position="307"/>
        <end position="343"/>
    </location>
</feature>
<proteinExistence type="inferred from homology"/>
<dbReference type="SMART" id="SM00220">
    <property type="entry name" value="S_TKc"/>
    <property type="match status" value="1"/>
</dbReference>
<dbReference type="SUPFAM" id="SSF82615">
    <property type="entry name" value="Polo-box domain"/>
    <property type="match status" value="2"/>
</dbReference>
<dbReference type="CDD" id="cd13117">
    <property type="entry name" value="POLO_box_2"/>
    <property type="match status" value="1"/>
</dbReference>
<dbReference type="SUPFAM" id="SSF56112">
    <property type="entry name" value="Protein kinase-like (PK-like)"/>
    <property type="match status" value="1"/>
</dbReference>
<sequence>MSRPKVILPPTITRTHPDGRIDKYNVHEVLGQGGFGTVYRISKFETKEEYALKVTPFEILKTPKLMRKHRMEIEIQRKLNHENILKSYDYFEDSSNTYIVLELCPHQSIKHLLRKKKTMTEVETASIIREIVNGLIYLHDNRIIHRDLKLENFLIGKDGHIKIADFGLSTRLEYDDQRRFTVCGTPNYLSPEILCSSSKGHSYEVDIWAIGVCAFALLTGKPPFETKKLKSTYEHIRSCSYSFPPELRLSFVAKDFVRSILQINPEVRPSAIELSLHPFLALADKKPTAHKSQKDQHKKFTTIFPENKPEEQKQEQKQEKKQEPKQEPKQDEKPKIEPKEQNTKPKNIINPQVFQQKQEIKPKIEPQEQNTKPKNIINPQIFQKKQELHKDENLENLENLIPLPLRKPLQPLDINVNENTPDDCKEEYQKAYETAPDYCVSRFCDHSDKYGLGYLLLNGTVGACFNDATRMVMDPHENFIQYWNSYQCTFPVILTKSDQGQRKKIMILMKFAESLKKTKTMYHIPEKEEFVPTVALKHVKYWMRSQDSLLFRMDNRIIQVNFSDKMKLIIFWNSKKMMLVPNIKESGKIIMIHDLPKLPGIDEEKRRFALAKAMLEEMNG</sequence>
<dbReference type="InterPro" id="IPR017441">
    <property type="entry name" value="Protein_kinase_ATP_BS"/>
</dbReference>
<dbReference type="PROSITE" id="PS00108">
    <property type="entry name" value="PROTEIN_KINASE_ST"/>
    <property type="match status" value="1"/>
</dbReference>
<evidence type="ECO:0000256" key="6">
    <source>
        <dbReference type="ARBA" id="ARBA00022840"/>
    </source>
</evidence>
<comment type="caution">
    <text evidence="12">The sequence shown here is derived from an EMBL/GenBank/DDBJ whole genome shotgun (WGS) entry which is preliminary data.</text>
</comment>
<evidence type="ECO:0000256" key="7">
    <source>
        <dbReference type="PROSITE-ProRule" id="PRU10141"/>
    </source>
</evidence>
<dbReference type="EMBL" id="JAPFFF010000017">
    <property type="protein sequence ID" value="KAK8863687.1"/>
    <property type="molecule type" value="Genomic_DNA"/>
</dbReference>
<evidence type="ECO:0000259" key="11">
    <source>
        <dbReference type="PROSITE" id="PS50078"/>
    </source>
</evidence>
<dbReference type="InterPro" id="IPR000959">
    <property type="entry name" value="POLO_box_dom"/>
</dbReference>
<dbReference type="PANTHER" id="PTHR24345">
    <property type="entry name" value="SERINE/THREONINE-PROTEIN KINASE PLK"/>
    <property type="match status" value="1"/>
</dbReference>
<keyword evidence="6 7" id="KW-0067">ATP-binding</keyword>
<evidence type="ECO:0000259" key="10">
    <source>
        <dbReference type="PROSITE" id="PS50011"/>
    </source>
</evidence>
<keyword evidence="1 8" id="KW-0723">Serine/threonine-protein kinase</keyword>
<evidence type="ECO:0000256" key="5">
    <source>
        <dbReference type="ARBA" id="ARBA00022777"/>
    </source>
</evidence>
<name>A0ABR2IJ74_9EUKA</name>
<dbReference type="InterPro" id="IPR000719">
    <property type="entry name" value="Prot_kinase_dom"/>
</dbReference>
<evidence type="ECO:0000313" key="13">
    <source>
        <dbReference type="Proteomes" id="UP001470230"/>
    </source>
</evidence>
<dbReference type="Gene3D" id="1.10.510.10">
    <property type="entry name" value="Transferase(Phosphotransferase) domain 1"/>
    <property type="match status" value="1"/>
</dbReference>
<evidence type="ECO:0000256" key="4">
    <source>
        <dbReference type="ARBA" id="ARBA00022741"/>
    </source>
</evidence>
<dbReference type="EC" id="2.7.11.21" evidence="8"/>
<evidence type="ECO:0000256" key="2">
    <source>
        <dbReference type="ARBA" id="ARBA00022679"/>
    </source>
</evidence>
<dbReference type="PROSITE" id="PS00107">
    <property type="entry name" value="PROTEIN_KINASE_ATP"/>
    <property type="match status" value="1"/>
</dbReference>
<organism evidence="12 13">
    <name type="scientific">Tritrichomonas musculus</name>
    <dbReference type="NCBI Taxonomy" id="1915356"/>
    <lineage>
        <taxon>Eukaryota</taxon>
        <taxon>Metamonada</taxon>
        <taxon>Parabasalia</taxon>
        <taxon>Tritrichomonadida</taxon>
        <taxon>Tritrichomonadidae</taxon>
        <taxon>Tritrichomonas</taxon>
    </lineage>
</organism>
<dbReference type="PROSITE" id="PS50011">
    <property type="entry name" value="PROTEIN_KINASE_DOM"/>
    <property type="match status" value="1"/>
</dbReference>
<feature type="binding site" evidence="7">
    <location>
        <position position="53"/>
    </location>
    <ligand>
        <name>ATP</name>
        <dbReference type="ChEBI" id="CHEBI:30616"/>
    </ligand>
</feature>
<keyword evidence="13" id="KW-1185">Reference proteome</keyword>
<accession>A0ABR2IJ74</accession>
<dbReference type="Gene3D" id="3.30.1120.30">
    <property type="entry name" value="POLO box domain"/>
    <property type="match status" value="2"/>
</dbReference>
<gene>
    <name evidence="12" type="ORF">M9Y10_011376</name>
</gene>
<dbReference type="InterPro" id="IPR036947">
    <property type="entry name" value="POLO_box_dom_sf"/>
</dbReference>
<reference evidence="12 13" key="1">
    <citation type="submission" date="2024-04" db="EMBL/GenBank/DDBJ databases">
        <title>Tritrichomonas musculus Genome.</title>
        <authorList>
            <person name="Alves-Ferreira E."/>
            <person name="Grigg M."/>
            <person name="Lorenzi H."/>
            <person name="Galac M."/>
        </authorList>
    </citation>
    <scope>NUCLEOTIDE SEQUENCE [LARGE SCALE GENOMIC DNA]</scope>
    <source>
        <strain evidence="12 13">EAF2021</strain>
    </source>
</reference>
<feature type="domain" description="Protein kinase" evidence="10">
    <location>
        <begin position="24"/>
        <end position="280"/>
    </location>
</feature>
<dbReference type="InterPro" id="IPR033701">
    <property type="entry name" value="POLO_box_1"/>
</dbReference>
<evidence type="ECO:0000256" key="8">
    <source>
        <dbReference type="RuleBase" id="RU361162"/>
    </source>
</evidence>
<keyword evidence="4 7" id="KW-0547">Nucleotide-binding</keyword>
<evidence type="ECO:0000256" key="1">
    <source>
        <dbReference type="ARBA" id="ARBA00022527"/>
    </source>
</evidence>
<dbReference type="InterPro" id="IPR008271">
    <property type="entry name" value="Ser/Thr_kinase_AS"/>
</dbReference>
<dbReference type="Pfam" id="PF00069">
    <property type="entry name" value="Pkinase"/>
    <property type="match status" value="1"/>
</dbReference>
<protein>
    <recommendedName>
        <fullName evidence="8">Serine/threonine-protein kinase PLK</fullName>
        <ecNumber evidence="8">2.7.11.21</ecNumber>
    </recommendedName>
    <alternativeName>
        <fullName evidence="8">Polo-like kinase</fullName>
    </alternativeName>
</protein>
<dbReference type="CDD" id="cd13118">
    <property type="entry name" value="POLO_box_1"/>
    <property type="match status" value="1"/>
</dbReference>
<feature type="region of interest" description="Disordered" evidence="9">
    <location>
        <begin position="302"/>
        <end position="374"/>
    </location>
</feature>
<keyword evidence="3" id="KW-0677">Repeat</keyword>
<dbReference type="PANTHER" id="PTHR24345:SF0">
    <property type="entry name" value="CELL CYCLE SERINE_THREONINE-PROTEIN KINASE CDC5_MSD2"/>
    <property type="match status" value="1"/>
</dbReference>
<evidence type="ECO:0000256" key="3">
    <source>
        <dbReference type="ARBA" id="ARBA00022737"/>
    </source>
</evidence>
<comment type="catalytic activity">
    <reaction evidence="8">
        <text>L-threonyl-[protein] + ATP = O-phospho-L-threonyl-[protein] + ADP + H(+)</text>
        <dbReference type="Rhea" id="RHEA:46608"/>
        <dbReference type="Rhea" id="RHEA-COMP:11060"/>
        <dbReference type="Rhea" id="RHEA-COMP:11605"/>
        <dbReference type="ChEBI" id="CHEBI:15378"/>
        <dbReference type="ChEBI" id="CHEBI:30013"/>
        <dbReference type="ChEBI" id="CHEBI:30616"/>
        <dbReference type="ChEBI" id="CHEBI:61977"/>
        <dbReference type="ChEBI" id="CHEBI:456216"/>
        <dbReference type="EC" id="2.7.11.21"/>
    </reaction>
</comment>
<keyword evidence="2 8" id="KW-0808">Transferase</keyword>
<comment type="similarity">
    <text evidence="8">Belongs to the protein kinase superfamily. Ser/Thr protein kinase family. CDC5/Polo subfamily.</text>
</comment>
<evidence type="ECO:0000313" key="12">
    <source>
        <dbReference type="EMBL" id="KAK8863687.1"/>
    </source>
</evidence>
<dbReference type="Proteomes" id="UP001470230">
    <property type="component" value="Unassembled WGS sequence"/>
</dbReference>
<dbReference type="InterPro" id="IPR011009">
    <property type="entry name" value="Kinase-like_dom_sf"/>
</dbReference>
<dbReference type="InterPro" id="IPR033695">
    <property type="entry name" value="POLO_box_2"/>
</dbReference>
<dbReference type="PROSITE" id="PS50078">
    <property type="entry name" value="POLO_BOX"/>
    <property type="match status" value="1"/>
</dbReference>
<dbReference type="Gene3D" id="3.30.200.20">
    <property type="entry name" value="Phosphorylase Kinase, domain 1"/>
    <property type="match status" value="1"/>
</dbReference>
<feature type="domain" description="POLO box" evidence="11">
    <location>
        <begin position="439"/>
        <end position="517"/>
    </location>
</feature>
<evidence type="ECO:0000256" key="9">
    <source>
        <dbReference type="SAM" id="MobiDB-lite"/>
    </source>
</evidence>
<dbReference type="Pfam" id="PF00659">
    <property type="entry name" value="POLO_box"/>
    <property type="match status" value="1"/>
</dbReference>
<keyword evidence="5 8" id="KW-0418">Kinase</keyword>